<name>A0A6C0E407_9ZZZZ</name>
<feature type="transmembrane region" description="Helical" evidence="1">
    <location>
        <begin position="12"/>
        <end position="34"/>
    </location>
</feature>
<evidence type="ECO:0000313" key="2">
    <source>
        <dbReference type="EMBL" id="QHT23351.1"/>
    </source>
</evidence>
<sequence>MKDVYIKNTFNNILVLVLIVSFLCLIIYQIYLAINNKFHKNYSKLVEGLTSGGVFTPQSSITCTSNELPSTIYTVITTDINNIETLSSQVTSYANTINNLISNSIQSSSTKLQTITLTPLYSSPVITTSSNYSAYCHAINTNSSNITIISDNINSVSNGIKELPNGPTALQNITFNTLTSNSIIYPCSPIKSINISSLCQAENINIQNINVLHGNVVSLGSAVNSLTSVQNQKTNNQMNGALTISSNYGLTTGSS</sequence>
<keyword evidence="1" id="KW-0472">Membrane</keyword>
<keyword evidence="1" id="KW-0812">Transmembrane</keyword>
<reference evidence="2" key="1">
    <citation type="journal article" date="2020" name="Nature">
        <title>Giant virus diversity and host interactions through global metagenomics.</title>
        <authorList>
            <person name="Schulz F."/>
            <person name="Roux S."/>
            <person name="Paez-Espino D."/>
            <person name="Jungbluth S."/>
            <person name="Walsh D.A."/>
            <person name="Denef V.J."/>
            <person name="McMahon K.D."/>
            <person name="Konstantinidis K.T."/>
            <person name="Eloe-Fadrosh E.A."/>
            <person name="Kyrpides N.C."/>
            <person name="Woyke T."/>
        </authorList>
    </citation>
    <scope>NUCLEOTIDE SEQUENCE</scope>
    <source>
        <strain evidence="2">GVMAG-M-3300023179-116</strain>
    </source>
</reference>
<evidence type="ECO:0000256" key="1">
    <source>
        <dbReference type="SAM" id="Phobius"/>
    </source>
</evidence>
<keyword evidence="1" id="KW-1133">Transmembrane helix</keyword>
<proteinExistence type="predicted"/>
<protein>
    <submittedName>
        <fullName evidence="2">Uncharacterized protein</fullName>
    </submittedName>
</protein>
<organism evidence="2">
    <name type="scientific">viral metagenome</name>
    <dbReference type="NCBI Taxonomy" id="1070528"/>
    <lineage>
        <taxon>unclassified sequences</taxon>
        <taxon>metagenomes</taxon>
        <taxon>organismal metagenomes</taxon>
    </lineage>
</organism>
<dbReference type="AlphaFoldDB" id="A0A6C0E407"/>
<accession>A0A6C0E407</accession>
<dbReference type="EMBL" id="MN739730">
    <property type="protein sequence ID" value="QHT23351.1"/>
    <property type="molecule type" value="Genomic_DNA"/>
</dbReference>